<name>A0A9P5NT23_GYMJU</name>
<protein>
    <submittedName>
        <fullName evidence="1">Uncharacterized protein</fullName>
    </submittedName>
</protein>
<accession>A0A9P5NT23</accession>
<gene>
    <name evidence="1" type="ORF">CPB84DRAFT_1745927</name>
</gene>
<sequence>MMSKTSIDVVGVACGCIFLGELFQSSVAVDEPVEIVLSLQNGNWMVNELRLLHGFLGSQMHLPSGVWSSQMWLWTVQRRQKIQQPTSRLVVGHGHLCDTASVSWTRGDWKESPKGRDRKDENRALPDAFKVMGNWNHSIRPNFTSSSEKINEIGDNQHYTRS</sequence>
<organism evidence="1 2">
    <name type="scientific">Gymnopilus junonius</name>
    <name type="common">Spectacular rustgill mushroom</name>
    <name type="synonym">Gymnopilus spectabilis subsp. junonius</name>
    <dbReference type="NCBI Taxonomy" id="109634"/>
    <lineage>
        <taxon>Eukaryota</taxon>
        <taxon>Fungi</taxon>
        <taxon>Dikarya</taxon>
        <taxon>Basidiomycota</taxon>
        <taxon>Agaricomycotina</taxon>
        <taxon>Agaricomycetes</taxon>
        <taxon>Agaricomycetidae</taxon>
        <taxon>Agaricales</taxon>
        <taxon>Agaricineae</taxon>
        <taxon>Hymenogastraceae</taxon>
        <taxon>Gymnopilus</taxon>
    </lineage>
</organism>
<dbReference type="EMBL" id="JADNYJ010000027">
    <property type="protein sequence ID" value="KAF8904096.1"/>
    <property type="molecule type" value="Genomic_DNA"/>
</dbReference>
<dbReference type="Proteomes" id="UP000724874">
    <property type="component" value="Unassembled WGS sequence"/>
</dbReference>
<reference evidence="1" key="1">
    <citation type="submission" date="2020-11" db="EMBL/GenBank/DDBJ databases">
        <authorList>
            <consortium name="DOE Joint Genome Institute"/>
            <person name="Ahrendt S."/>
            <person name="Riley R."/>
            <person name="Andreopoulos W."/>
            <person name="LaButti K."/>
            <person name="Pangilinan J."/>
            <person name="Ruiz-duenas F.J."/>
            <person name="Barrasa J.M."/>
            <person name="Sanchez-Garcia M."/>
            <person name="Camarero S."/>
            <person name="Miyauchi S."/>
            <person name="Serrano A."/>
            <person name="Linde D."/>
            <person name="Babiker R."/>
            <person name="Drula E."/>
            <person name="Ayuso-Fernandez I."/>
            <person name="Pacheco R."/>
            <person name="Padilla G."/>
            <person name="Ferreira P."/>
            <person name="Barriuso J."/>
            <person name="Kellner H."/>
            <person name="Castanera R."/>
            <person name="Alfaro M."/>
            <person name="Ramirez L."/>
            <person name="Pisabarro A.G."/>
            <person name="Kuo A."/>
            <person name="Tritt A."/>
            <person name="Lipzen A."/>
            <person name="He G."/>
            <person name="Yan M."/>
            <person name="Ng V."/>
            <person name="Cullen D."/>
            <person name="Martin F."/>
            <person name="Rosso M.-N."/>
            <person name="Henrissat B."/>
            <person name="Hibbett D."/>
            <person name="Martinez A.T."/>
            <person name="Grigoriev I.V."/>
        </authorList>
    </citation>
    <scope>NUCLEOTIDE SEQUENCE</scope>
    <source>
        <strain evidence="1">AH 44721</strain>
    </source>
</reference>
<keyword evidence="2" id="KW-1185">Reference proteome</keyword>
<dbReference type="AlphaFoldDB" id="A0A9P5NT23"/>
<comment type="caution">
    <text evidence="1">The sequence shown here is derived from an EMBL/GenBank/DDBJ whole genome shotgun (WGS) entry which is preliminary data.</text>
</comment>
<proteinExistence type="predicted"/>
<evidence type="ECO:0000313" key="2">
    <source>
        <dbReference type="Proteomes" id="UP000724874"/>
    </source>
</evidence>
<evidence type="ECO:0000313" key="1">
    <source>
        <dbReference type="EMBL" id="KAF8904096.1"/>
    </source>
</evidence>